<organism evidence="2 3">
    <name type="scientific">Trifolium medium</name>
    <dbReference type="NCBI Taxonomy" id="97028"/>
    <lineage>
        <taxon>Eukaryota</taxon>
        <taxon>Viridiplantae</taxon>
        <taxon>Streptophyta</taxon>
        <taxon>Embryophyta</taxon>
        <taxon>Tracheophyta</taxon>
        <taxon>Spermatophyta</taxon>
        <taxon>Magnoliopsida</taxon>
        <taxon>eudicotyledons</taxon>
        <taxon>Gunneridae</taxon>
        <taxon>Pentapetalae</taxon>
        <taxon>rosids</taxon>
        <taxon>fabids</taxon>
        <taxon>Fabales</taxon>
        <taxon>Fabaceae</taxon>
        <taxon>Papilionoideae</taxon>
        <taxon>50 kb inversion clade</taxon>
        <taxon>NPAAA clade</taxon>
        <taxon>Hologalegina</taxon>
        <taxon>IRL clade</taxon>
        <taxon>Trifolieae</taxon>
        <taxon>Trifolium</taxon>
    </lineage>
</organism>
<accession>A0A392QHV0</accession>
<comment type="caution">
    <text evidence="2">The sequence shown here is derived from an EMBL/GenBank/DDBJ whole genome shotgun (WGS) entry which is preliminary data.</text>
</comment>
<feature type="compositionally biased region" description="Acidic residues" evidence="1">
    <location>
        <begin position="178"/>
        <end position="188"/>
    </location>
</feature>
<dbReference type="Proteomes" id="UP000265520">
    <property type="component" value="Unassembled WGS sequence"/>
</dbReference>
<protein>
    <submittedName>
        <fullName evidence="2">Uncharacterized protein</fullName>
    </submittedName>
</protein>
<sequence>MSDLYLSENPFKSSNVELNVTASSTSKSVANVDASGNASETLRLEKPRSDENLGKSDLNPLLMILLLVKPLPRLLMTLLLTNDVQNVTPSGQTFDKPDDVIDATASDAVENLENDVPDTTEDVPATGNEKSPNEVTIDEENWSEDHTVVNSHSDESMMTISGDKEDSVPADQGKNDDNDVVNIDDLES</sequence>
<evidence type="ECO:0000256" key="1">
    <source>
        <dbReference type="SAM" id="MobiDB-lite"/>
    </source>
</evidence>
<keyword evidence="3" id="KW-1185">Reference proteome</keyword>
<feature type="region of interest" description="Disordered" evidence="1">
    <location>
        <begin position="114"/>
        <end position="188"/>
    </location>
</feature>
<reference evidence="2 3" key="1">
    <citation type="journal article" date="2018" name="Front. Plant Sci.">
        <title>Red Clover (Trifolium pratense) and Zigzag Clover (T. medium) - A Picture of Genomic Similarities and Differences.</title>
        <authorList>
            <person name="Dluhosova J."/>
            <person name="Istvanek J."/>
            <person name="Nedelnik J."/>
            <person name="Repkova J."/>
        </authorList>
    </citation>
    <scope>NUCLEOTIDE SEQUENCE [LARGE SCALE GENOMIC DNA]</scope>
    <source>
        <strain evidence="3">cv. 10/8</strain>
        <tissue evidence="2">Leaf</tissue>
    </source>
</reference>
<dbReference type="EMBL" id="LXQA010138958">
    <property type="protein sequence ID" value="MCI23981.1"/>
    <property type="molecule type" value="Genomic_DNA"/>
</dbReference>
<feature type="compositionally biased region" description="Basic and acidic residues" evidence="1">
    <location>
        <begin position="162"/>
        <end position="177"/>
    </location>
</feature>
<dbReference type="AlphaFoldDB" id="A0A392QHV0"/>
<evidence type="ECO:0000313" key="3">
    <source>
        <dbReference type="Proteomes" id="UP000265520"/>
    </source>
</evidence>
<name>A0A392QHV0_9FABA</name>
<evidence type="ECO:0000313" key="2">
    <source>
        <dbReference type="EMBL" id="MCI23981.1"/>
    </source>
</evidence>
<proteinExistence type="predicted"/>
<feature type="non-terminal residue" evidence="2">
    <location>
        <position position="188"/>
    </location>
</feature>
<feature type="compositionally biased region" description="Basic and acidic residues" evidence="1">
    <location>
        <begin position="143"/>
        <end position="155"/>
    </location>
</feature>